<keyword evidence="2" id="KW-0812">Transmembrane</keyword>
<sequence>MAIGASGTRGIAGVLAAILFGLALSVCGGVFNHMRGSNAGMLTPAAFAGRSCADNWCTDYWLQHLYTRAVMALPTGAVVYYTCQRPGLALVVTAAMYVTIFVGWGTYMGMGAHPDVTARTGFMDWLLGREEENWSKFRRWVRCYAGMGIRGLLWTLPAGHILHHAGYSWHIALCGAVMPALYSLDHLSHREWTSHEWQPLTCADPPFSQEWAFQLGGPLSEFLFGAWLWMCLIVGLSRFPERTKDKANLYQTIGGLSLGTLALLVSLGVQTYKRWSSPSSRGYQTIQNSDHDEDDSDDDDTAAASADLSGVAPAWFFEVTARREVKVYRFWEWTLSLATLASTVLTLGFAVTCFVWNIHTARYCPDC</sequence>
<evidence type="ECO:0000313" key="3">
    <source>
        <dbReference type="EMBL" id="EDQ86780.1"/>
    </source>
</evidence>
<dbReference type="KEGG" id="mbr:MONBRDRAFT_27882"/>
<dbReference type="RefSeq" id="XP_001748325.1">
    <property type="nucleotide sequence ID" value="XM_001748273.1"/>
</dbReference>
<reference evidence="3 4" key="1">
    <citation type="journal article" date="2008" name="Nature">
        <title>The genome of the choanoflagellate Monosiga brevicollis and the origin of metazoans.</title>
        <authorList>
            <consortium name="JGI Sequencing"/>
            <person name="King N."/>
            <person name="Westbrook M.J."/>
            <person name="Young S.L."/>
            <person name="Kuo A."/>
            <person name="Abedin M."/>
            <person name="Chapman J."/>
            <person name="Fairclough S."/>
            <person name="Hellsten U."/>
            <person name="Isogai Y."/>
            <person name="Letunic I."/>
            <person name="Marr M."/>
            <person name="Pincus D."/>
            <person name="Putnam N."/>
            <person name="Rokas A."/>
            <person name="Wright K.J."/>
            <person name="Zuzow R."/>
            <person name="Dirks W."/>
            <person name="Good M."/>
            <person name="Goodstein D."/>
            <person name="Lemons D."/>
            <person name="Li W."/>
            <person name="Lyons J.B."/>
            <person name="Morris A."/>
            <person name="Nichols S."/>
            <person name="Richter D.J."/>
            <person name="Salamov A."/>
            <person name="Bork P."/>
            <person name="Lim W.A."/>
            <person name="Manning G."/>
            <person name="Miller W.T."/>
            <person name="McGinnis W."/>
            <person name="Shapiro H."/>
            <person name="Tjian R."/>
            <person name="Grigoriev I.V."/>
            <person name="Rokhsar D."/>
        </authorList>
    </citation>
    <scope>NUCLEOTIDE SEQUENCE [LARGE SCALE GENOMIC DNA]</scope>
    <source>
        <strain evidence="4">MX1 / ATCC 50154</strain>
    </source>
</reference>
<dbReference type="EMBL" id="CH991563">
    <property type="protein sequence ID" value="EDQ86780.1"/>
    <property type="molecule type" value="Genomic_DNA"/>
</dbReference>
<evidence type="ECO:0000313" key="4">
    <source>
        <dbReference type="Proteomes" id="UP000001357"/>
    </source>
</evidence>
<feature type="region of interest" description="Disordered" evidence="1">
    <location>
        <begin position="275"/>
        <end position="302"/>
    </location>
</feature>
<dbReference type="eggNOG" id="ENOG502SEDN">
    <property type="taxonomic scope" value="Eukaryota"/>
</dbReference>
<feature type="transmembrane region" description="Helical" evidence="2">
    <location>
        <begin position="12"/>
        <end position="31"/>
    </location>
</feature>
<dbReference type="AlphaFoldDB" id="A9V6R4"/>
<organism evidence="3 4">
    <name type="scientific">Monosiga brevicollis</name>
    <name type="common">Choanoflagellate</name>
    <dbReference type="NCBI Taxonomy" id="81824"/>
    <lineage>
        <taxon>Eukaryota</taxon>
        <taxon>Choanoflagellata</taxon>
        <taxon>Craspedida</taxon>
        <taxon>Salpingoecidae</taxon>
        <taxon>Monosiga</taxon>
    </lineage>
</organism>
<feature type="transmembrane region" description="Helical" evidence="2">
    <location>
        <begin position="219"/>
        <end position="237"/>
    </location>
</feature>
<keyword evidence="2" id="KW-1133">Transmembrane helix</keyword>
<gene>
    <name evidence="3" type="ORF">MONBRDRAFT_27882</name>
</gene>
<dbReference type="OMA" id="THAPNCH"/>
<name>A9V6R4_MONBE</name>
<protein>
    <submittedName>
        <fullName evidence="3">Uncharacterized protein</fullName>
    </submittedName>
</protein>
<evidence type="ECO:0000256" key="1">
    <source>
        <dbReference type="SAM" id="MobiDB-lite"/>
    </source>
</evidence>
<feature type="compositionally biased region" description="Polar residues" evidence="1">
    <location>
        <begin position="275"/>
        <end position="288"/>
    </location>
</feature>
<feature type="transmembrane region" description="Helical" evidence="2">
    <location>
        <begin position="249"/>
        <end position="269"/>
    </location>
</feature>
<dbReference type="Proteomes" id="UP000001357">
    <property type="component" value="Unassembled WGS sequence"/>
</dbReference>
<proteinExistence type="predicted"/>
<feature type="transmembrane region" description="Helical" evidence="2">
    <location>
        <begin position="88"/>
        <end position="107"/>
    </location>
</feature>
<dbReference type="InParanoid" id="A9V6R4"/>
<accession>A9V6R4</accession>
<evidence type="ECO:0000256" key="2">
    <source>
        <dbReference type="SAM" id="Phobius"/>
    </source>
</evidence>
<keyword evidence="4" id="KW-1185">Reference proteome</keyword>
<feature type="compositionally biased region" description="Acidic residues" evidence="1">
    <location>
        <begin position="291"/>
        <end position="301"/>
    </location>
</feature>
<feature type="transmembrane region" description="Helical" evidence="2">
    <location>
        <begin position="333"/>
        <end position="356"/>
    </location>
</feature>
<dbReference type="GeneID" id="5893612"/>
<keyword evidence="2" id="KW-0472">Membrane</keyword>